<keyword evidence="2" id="KW-1185">Reference proteome</keyword>
<gene>
    <name evidence="1" type="ORF">dnm_098670</name>
</gene>
<protein>
    <submittedName>
        <fullName evidence="1">Uncharacterized protein</fullName>
    </submittedName>
</protein>
<accession>A0A975GU63</accession>
<dbReference type="EMBL" id="CP061800">
    <property type="protein sequence ID" value="QTA93761.1"/>
    <property type="molecule type" value="Genomic_DNA"/>
</dbReference>
<reference evidence="1" key="1">
    <citation type="journal article" date="2021" name="Microb. Physiol.">
        <title>Proteogenomic Insights into the Physiology of Marine, Sulfate-Reducing, Filamentous Desulfonema limicola and Desulfonema magnum.</title>
        <authorList>
            <person name="Schnaars V."/>
            <person name="Wohlbrand L."/>
            <person name="Scheve S."/>
            <person name="Hinrichs C."/>
            <person name="Reinhardt R."/>
            <person name="Rabus R."/>
        </authorList>
    </citation>
    <scope>NUCLEOTIDE SEQUENCE</scope>
    <source>
        <strain evidence="1">4be13</strain>
    </source>
</reference>
<sequence length="42" mass="4628">MCSLSRFDVIASLPARGAWIETHISEIRLLLLYVAPRTGGVD</sequence>
<proteinExistence type="predicted"/>
<dbReference type="AlphaFoldDB" id="A0A975GU63"/>
<evidence type="ECO:0000313" key="1">
    <source>
        <dbReference type="EMBL" id="QTA93761.1"/>
    </source>
</evidence>
<evidence type="ECO:0000313" key="2">
    <source>
        <dbReference type="Proteomes" id="UP000663722"/>
    </source>
</evidence>
<organism evidence="1 2">
    <name type="scientific">Desulfonema magnum</name>
    <dbReference type="NCBI Taxonomy" id="45655"/>
    <lineage>
        <taxon>Bacteria</taxon>
        <taxon>Pseudomonadati</taxon>
        <taxon>Thermodesulfobacteriota</taxon>
        <taxon>Desulfobacteria</taxon>
        <taxon>Desulfobacterales</taxon>
        <taxon>Desulfococcaceae</taxon>
        <taxon>Desulfonema</taxon>
    </lineage>
</organism>
<dbReference type="KEGG" id="dmm:dnm_098670"/>
<name>A0A975GU63_9BACT</name>
<dbReference type="Proteomes" id="UP000663722">
    <property type="component" value="Chromosome"/>
</dbReference>